<gene>
    <name evidence="1" type="ordered locus">MTR_6g026840</name>
</gene>
<dbReference type="HOGENOM" id="CLU_3035440_0_0_1"/>
<dbReference type="Proteomes" id="UP000002051">
    <property type="component" value="Chromosome 6"/>
</dbReference>
<reference evidence="2" key="3">
    <citation type="submission" date="2015-04" db="UniProtKB">
        <authorList>
            <consortium name="EnsemblPlants"/>
        </authorList>
    </citation>
    <scope>IDENTIFICATION</scope>
    <source>
        <strain evidence="2">cv. Jemalong A17</strain>
    </source>
</reference>
<reference evidence="1 3" key="1">
    <citation type="journal article" date="2011" name="Nature">
        <title>The Medicago genome provides insight into the evolution of rhizobial symbioses.</title>
        <authorList>
            <person name="Young N.D."/>
            <person name="Debelle F."/>
            <person name="Oldroyd G.E."/>
            <person name="Geurts R."/>
            <person name="Cannon S.B."/>
            <person name="Udvardi M.K."/>
            <person name="Benedito V.A."/>
            <person name="Mayer K.F."/>
            <person name="Gouzy J."/>
            <person name="Schoof H."/>
            <person name="Van de Peer Y."/>
            <person name="Proost S."/>
            <person name="Cook D.R."/>
            <person name="Meyers B.C."/>
            <person name="Spannagl M."/>
            <person name="Cheung F."/>
            <person name="De Mita S."/>
            <person name="Krishnakumar V."/>
            <person name="Gundlach H."/>
            <person name="Zhou S."/>
            <person name="Mudge J."/>
            <person name="Bharti A.K."/>
            <person name="Murray J.D."/>
            <person name="Naoumkina M.A."/>
            <person name="Rosen B."/>
            <person name="Silverstein K.A."/>
            <person name="Tang H."/>
            <person name="Rombauts S."/>
            <person name="Zhao P.X."/>
            <person name="Zhou P."/>
            <person name="Barbe V."/>
            <person name="Bardou P."/>
            <person name="Bechner M."/>
            <person name="Bellec A."/>
            <person name="Berger A."/>
            <person name="Berges H."/>
            <person name="Bidwell S."/>
            <person name="Bisseling T."/>
            <person name="Choisne N."/>
            <person name="Couloux A."/>
            <person name="Denny R."/>
            <person name="Deshpande S."/>
            <person name="Dai X."/>
            <person name="Doyle J.J."/>
            <person name="Dudez A.M."/>
            <person name="Farmer A.D."/>
            <person name="Fouteau S."/>
            <person name="Franken C."/>
            <person name="Gibelin C."/>
            <person name="Gish J."/>
            <person name="Goldstein S."/>
            <person name="Gonzalez A.J."/>
            <person name="Green P.J."/>
            <person name="Hallab A."/>
            <person name="Hartog M."/>
            <person name="Hua A."/>
            <person name="Humphray S.J."/>
            <person name="Jeong D.H."/>
            <person name="Jing Y."/>
            <person name="Jocker A."/>
            <person name="Kenton S.M."/>
            <person name="Kim D.J."/>
            <person name="Klee K."/>
            <person name="Lai H."/>
            <person name="Lang C."/>
            <person name="Lin S."/>
            <person name="Macmil S.L."/>
            <person name="Magdelenat G."/>
            <person name="Matthews L."/>
            <person name="McCorrison J."/>
            <person name="Monaghan E.L."/>
            <person name="Mun J.H."/>
            <person name="Najar F.Z."/>
            <person name="Nicholson C."/>
            <person name="Noirot C."/>
            <person name="O'Bleness M."/>
            <person name="Paule C.R."/>
            <person name="Poulain J."/>
            <person name="Prion F."/>
            <person name="Qin B."/>
            <person name="Qu C."/>
            <person name="Retzel E.F."/>
            <person name="Riddle C."/>
            <person name="Sallet E."/>
            <person name="Samain S."/>
            <person name="Samson N."/>
            <person name="Sanders I."/>
            <person name="Saurat O."/>
            <person name="Scarpelli C."/>
            <person name="Schiex T."/>
            <person name="Segurens B."/>
            <person name="Severin A.J."/>
            <person name="Sherrier D.J."/>
            <person name="Shi R."/>
            <person name="Sims S."/>
            <person name="Singer S.R."/>
            <person name="Sinharoy S."/>
            <person name="Sterck L."/>
            <person name="Viollet A."/>
            <person name="Wang B.B."/>
            <person name="Wang K."/>
            <person name="Wang M."/>
            <person name="Wang X."/>
            <person name="Warfsmann J."/>
            <person name="Weissenbach J."/>
            <person name="White D.D."/>
            <person name="White J.D."/>
            <person name="Wiley G.B."/>
            <person name="Wincker P."/>
            <person name="Xing Y."/>
            <person name="Yang L."/>
            <person name="Yao Z."/>
            <person name="Ying F."/>
            <person name="Zhai J."/>
            <person name="Zhou L."/>
            <person name="Zuber A."/>
            <person name="Denarie J."/>
            <person name="Dixon R.A."/>
            <person name="May G.D."/>
            <person name="Schwartz D.C."/>
            <person name="Rogers J."/>
            <person name="Quetier F."/>
            <person name="Town C.D."/>
            <person name="Roe B.A."/>
        </authorList>
    </citation>
    <scope>NUCLEOTIDE SEQUENCE [LARGE SCALE GENOMIC DNA]</scope>
    <source>
        <strain evidence="1">A17</strain>
        <strain evidence="2 3">cv. Jemalong A17</strain>
    </source>
</reference>
<keyword evidence="3" id="KW-1185">Reference proteome</keyword>
<sequence>MGKGTKVVVHEGTDTGTGIFYKRGYGDGYYSTLSIGVPIAIPKLEGLSIIKQIDEMAKPL</sequence>
<evidence type="ECO:0000313" key="3">
    <source>
        <dbReference type="Proteomes" id="UP000002051"/>
    </source>
</evidence>
<accession>G7KP68</accession>
<reference evidence="1 3" key="2">
    <citation type="journal article" date="2014" name="BMC Genomics">
        <title>An improved genome release (version Mt4.0) for the model legume Medicago truncatula.</title>
        <authorList>
            <person name="Tang H."/>
            <person name="Krishnakumar V."/>
            <person name="Bidwell S."/>
            <person name="Rosen B."/>
            <person name="Chan A."/>
            <person name="Zhou S."/>
            <person name="Gentzbittel L."/>
            <person name="Childs K.L."/>
            <person name="Yandell M."/>
            <person name="Gundlach H."/>
            <person name="Mayer K.F."/>
            <person name="Schwartz D.C."/>
            <person name="Town C.D."/>
        </authorList>
    </citation>
    <scope>GENOME REANNOTATION</scope>
    <source>
        <strain evidence="2 3">cv. Jemalong A17</strain>
    </source>
</reference>
<name>G7KP68_MEDTR</name>
<organism evidence="1 3">
    <name type="scientific">Medicago truncatula</name>
    <name type="common">Barrel medic</name>
    <name type="synonym">Medicago tribuloides</name>
    <dbReference type="NCBI Taxonomy" id="3880"/>
    <lineage>
        <taxon>Eukaryota</taxon>
        <taxon>Viridiplantae</taxon>
        <taxon>Streptophyta</taxon>
        <taxon>Embryophyta</taxon>
        <taxon>Tracheophyta</taxon>
        <taxon>Spermatophyta</taxon>
        <taxon>Magnoliopsida</taxon>
        <taxon>eudicotyledons</taxon>
        <taxon>Gunneridae</taxon>
        <taxon>Pentapetalae</taxon>
        <taxon>rosids</taxon>
        <taxon>fabids</taxon>
        <taxon>Fabales</taxon>
        <taxon>Fabaceae</taxon>
        <taxon>Papilionoideae</taxon>
        <taxon>50 kb inversion clade</taxon>
        <taxon>NPAAA clade</taxon>
        <taxon>Hologalegina</taxon>
        <taxon>IRL clade</taxon>
        <taxon>Trifolieae</taxon>
        <taxon>Medicago</taxon>
    </lineage>
</organism>
<dbReference type="EnsemblPlants" id="AES75132">
    <property type="protein sequence ID" value="AES75132"/>
    <property type="gene ID" value="MTR_6g026840"/>
</dbReference>
<evidence type="ECO:0000313" key="1">
    <source>
        <dbReference type="EMBL" id="AES75132.1"/>
    </source>
</evidence>
<evidence type="ECO:0000313" key="2">
    <source>
        <dbReference type="EnsemblPlants" id="AES75132"/>
    </source>
</evidence>
<protein>
    <submittedName>
        <fullName evidence="1 2">Uncharacterized protein</fullName>
    </submittedName>
</protein>
<proteinExistence type="predicted"/>
<dbReference type="AlphaFoldDB" id="G7KP68"/>
<dbReference type="EMBL" id="CM001222">
    <property type="protein sequence ID" value="AES75132.1"/>
    <property type="molecule type" value="Genomic_DNA"/>
</dbReference>
<dbReference type="PaxDb" id="3880-AES75132"/>